<protein>
    <submittedName>
        <fullName evidence="2">NAD-dependent epimerase/dehydratase family protein</fullName>
    </submittedName>
</protein>
<reference evidence="2" key="2">
    <citation type="submission" date="2024-06" db="EMBL/GenBank/DDBJ databases">
        <authorList>
            <person name="Plum-Jensen L.E."/>
            <person name="Schramm A."/>
            <person name="Marshall I.P.G."/>
        </authorList>
    </citation>
    <scope>NUCLEOTIDE SEQUENCE</scope>
    <source>
        <strain evidence="2">Rat1</strain>
    </source>
</reference>
<sequence>MIIGNGLVASALKKYCDRHDVVIFASGVSNSLEQDSDSFLREERLLRESLGKYRKQTFVYFSTVSVYDMSAKFSAYVQHKLEMEKIVSDTATAYLIFRLPQVVGQSDNGSTLTNFLYAHIKNGLSFDIWGGAVRYLVDIDDVAKFVSFVIDDAQRSNIVVNMSTVACKVLDIVTCLEKITGKKAVFKIINRGSEYSPPPMDPLLTASSAGITIDESYTERVLLKYYKT</sequence>
<dbReference type="KEGG" id="eaj:Q3M24_03170"/>
<evidence type="ECO:0000313" key="2">
    <source>
        <dbReference type="EMBL" id="XCN73772.1"/>
    </source>
</evidence>
<dbReference type="Pfam" id="PF01370">
    <property type="entry name" value="Epimerase"/>
    <property type="match status" value="1"/>
</dbReference>
<dbReference type="EMBL" id="CP159373">
    <property type="protein sequence ID" value="XCN73772.1"/>
    <property type="molecule type" value="Genomic_DNA"/>
</dbReference>
<accession>A0AAU8LX30</accession>
<organism evidence="2">
    <name type="scientific">Candidatus Electrothrix aestuarii</name>
    <dbReference type="NCBI Taxonomy" id="3062594"/>
    <lineage>
        <taxon>Bacteria</taxon>
        <taxon>Pseudomonadati</taxon>
        <taxon>Thermodesulfobacteriota</taxon>
        <taxon>Desulfobulbia</taxon>
        <taxon>Desulfobulbales</taxon>
        <taxon>Desulfobulbaceae</taxon>
        <taxon>Candidatus Electrothrix</taxon>
    </lineage>
</organism>
<dbReference type="Gene3D" id="3.40.50.720">
    <property type="entry name" value="NAD(P)-binding Rossmann-like Domain"/>
    <property type="match status" value="1"/>
</dbReference>
<dbReference type="AlphaFoldDB" id="A0AAU8LX30"/>
<reference evidence="2" key="1">
    <citation type="journal article" date="2024" name="Syst. Appl. Microbiol.">
        <title>First single-strain enrichments of Electrothrix cable bacteria, description of E. aestuarii sp. nov. and E. rattekaaiensis sp. nov., and proposal of a cable bacteria taxonomy following the rules of the SeqCode.</title>
        <authorList>
            <person name="Plum-Jensen L.E."/>
            <person name="Schramm A."/>
            <person name="Marshall I.P.G."/>
        </authorList>
    </citation>
    <scope>NUCLEOTIDE SEQUENCE</scope>
    <source>
        <strain evidence="2">Rat1</strain>
    </source>
</reference>
<name>A0AAU8LX30_9BACT</name>
<dbReference type="SUPFAM" id="SSF51735">
    <property type="entry name" value="NAD(P)-binding Rossmann-fold domains"/>
    <property type="match status" value="1"/>
</dbReference>
<gene>
    <name evidence="2" type="ORF">Q3M24_03170</name>
</gene>
<dbReference type="InterPro" id="IPR001509">
    <property type="entry name" value="Epimerase_deHydtase"/>
</dbReference>
<evidence type="ECO:0000259" key="1">
    <source>
        <dbReference type="Pfam" id="PF01370"/>
    </source>
</evidence>
<dbReference type="InterPro" id="IPR036291">
    <property type="entry name" value="NAD(P)-bd_dom_sf"/>
</dbReference>
<feature type="domain" description="NAD-dependent epimerase/dehydratase" evidence="1">
    <location>
        <begin position="9"/>
        <end position="160"/>
    </location>
</feature>
<proteinExistence type="predicted"/>